<name>A0ABU7BR03_9TELE</name>
<feature type="non-terminal residue" evidence="1">
    <location>
        <position position="1"/>
    </location>
</feature>
<reference evidence="1 2" key="1">
    <citation type="submission" date="2021-07" db="EMBL/GenBank/DDBJ databases">
        <authorList>
            <person name="Palmer J.M."/>
        </authorList>
    </citation>
    <scope>NUCLEOTIDE SEQUENCE [LARGE SCALE GENOMIC DNA]</scope>
    <source>
        <strain evidence="1 2">AT_MEX2019</strain>
        <tissue evidence="1">Muscle</tissue>
    </source>
</reference>
<dbReference type="InterPro" id="IPR045111">
    <property type="entry name" value="Vps41/Vps8"/>
</dbReference>
<keyword evidence="2" id="KW-1185">Reference proteome</keyword>
<evidence type="ECO:0000313" key="1">
    <source>
        <dbReference type="EMBL" id="MED6251983.1"/>
    </source>
</evidence>
<protein>
    <submittedName>
        <fullName evidence="1">Uncharacterized protein</fullName>
    </submittedName>
</protein>
<dbReference type="Proteomes" id="UP001345963">
    <property type="component" value="Unassembled WGS sequence"/>
</dbReference>
<dbReference type="PANTHER" id="PTHR12616">
    <property type="entry name" value="VACUOLAR PROTEIN SORTING VPS41"/>
    <property type="match status" value="1"/>
</dbReference>
<proteinExistence type="predicted"/>
<sequence>TLKERLHVLAAEMSCEVGGGADRRDEEEVDGDLTLMTVKSSLNQMILFCHRNCQNLDQEQRKDLWFPLLDTMMASQKEVMGLSDKHISDGLKEMTLKVMNCMSSFISLPAIIQQILQDPVYGRGKLAEIQGLILGMLDTFTYEQVKFQLHASIHGHVQYVYKQAVNEDSRSDVGAERKAYSQHSGLKRCLPPHRFLCCC</sequence>
<evidence type="ECO:0000313" key="2">
    <source>
        <dbReference type="Proteomes" id="UP001345963"/>
    </source>
</evidence>
<gene>
    <name evidence="1" type="ORF">ATANTOWER_005421</name>
</gene>
<dbReference type="PANTHER" id="PTHR12616:SF8">
    <property type="entry name" value="VACUOLAR PROTEIN SORTING-ASSOCIATED PROTEIN 8 HOMOLOG"/>
    <property type="match status" value="1"/>
</dbReference>
<accession>A0ABU7BR03</accession>
<comment type="caution">
    <text evidence="1">The sequence shown here is derived from an EMBL/GenBank/DDBJ whole genome shotgun (WGS) entry which is preliminary data.</text>
</comment>
<dbReference type="EMBL" id="JAHUTI010060611">
    <property type="protein sequence ID" value="MED6251983.1"/>
    <property type="molecule type" value="Genomic_DNA"/>
</dbReference>
<organism evidence="1 2">
    <name type="scientific">Ataeniobius toweri</name>
    <dbReference type="NCBI Taxonomy" id="208326"/>
    <lineage>
        <taxon>Eukaryota</taxon>
        <taxon>Metazoa</taxon>
        <taxon>Chordata</taxon>
        <taxon>Craniata</taxon>
        <taxon>Vertebrata</taxon>
        <taxon>Euteleostomi</taxon>
        <taxon>Actinopterygii</taxon>
        <taxon>Neopterygii</taxon>
        <taxon>Teleostei</taxon>
        <taxon>Neoteleostei</taxon>
        <taxon>Acanthomorphata</taxon>
        <taxon>Ovalentaria</taxon>
        <taxon>Atherinomorphae</taxon>
        <taxon>Cyprinodontiformes</taxon>
        <taxon>Goodeidae</taxon>
        <taxon>Ataeniobius</taxon>
    </lineage>
</organism>